<keyword evidence="3" id="KW-1133">Transmembrane helix</keyword>
<keyword evidence="3" id="KW-0812">Transmembrane</keyword>
<feature type="transmembrane region" description="Helical" evidence="3">
    <location>
        <begin position="20"/>
        <end position="39"/>
    </location>
</feature>
<evidence type="ECO:0000256" key="1">
    <source>
        <dbReference type="ARBA" id="ARBA00022801"/>
    </source>
</evidence>
<keyword evidence="5" id="KW-1185">Reference proteome</keyword>
<proteinExistence type="predicted"/>
<gene>
    <name evidence="4" type="ORF">K7472_17365</name>
</gene>
<dbReference type="SUPFAM" id="SSF63817">
    <property type="entry name" value="Sortase"/>
    <property type="match status" value="1"/>
</dbReference>
<accession>A0ABS7QXW8</accession>
<sequence>MIKRNRARHRRGGPRGPWTVGAVVGALVALVTLGAAWGLQTPPPPTPPGGAHARPRPQAPVPRAGLPRSAPVSVAIPAIGLRTAVSALALSPSGQVTLPSDPRRAGWATATVTPGERGTSVIAGHVDSASGPAAFYGLGAARVGMRVEVRRTDGTTARFTIDDEGVYPKDGFPSHAVYDDAPDPELRLITCTGWSAARHAYLDNIVLFARLDAAGREASTGATGKQPLKPVALSPRRPRPGGVTRR</sequence>
<feature type="region of interest" description="Disordered" evidence="2">
    <location>
        <begin position="218"/>
        <end position="246"/>
    </location>
</feature>
<dbReference type="Proteomes" id="UP001198565">
    <property type="component" value="Unassembled WGS sequence"/>
</dbReference>
<comment type="caution">
    <text evidence="4">The sequence shown here is derived from an EMBL/GenBank/DDBJ whole genome shotgun (WGS) entry which is preliminary data.</text>
</comment>
<keyword evidence="1" id="KW-0378">Hydrolase</keyword>
<protein>
    <submittedName>
        <fullName evidence="4">Sortase</fullName>
    </submittedName>
</protein>
<reference evidence="4 5" key="1">
    <citation type="submission" date="2021-08" db="EMBL/GenBank/DDBJ databases">
        <title>Streptomyces sp. PTM05 isolated from lichen.</title>
        <authorList>
            <person name="Somphong A."/>
            <person name="Phongsopitanun W."/>
            <person name="Tanasupawat S."/>
        </authorList>
    </citation>
    <scope>NUCLEOTIDE SEQUENCE [LARGE SCALE GENOMIC DNA]</scope>
    <source>
        <strain evidence="4 5">Ptm05</strain>
    </source>
</reference>
<feature type="compositionally biased region" description="Basic residues" evidence="2">
    <location>
        <begin position="236"/>
        <end position="246"/>
    </location>
</feature>
<dbReference type="RefSeq" id="WP_222979013.1">
    <property type="nucleotide sequence ID" value="NZ_JAINVZ010000011.1"/>
</dbReference>
<dbReference type="InterPro" id="IPR005754">
    <property type="entry name" value="Sortase"/>
</dbReference>
<evidence type="ECO:0000256" key="3">
    <source>
        <dbReference type="SAM" id="Phobius"/>
    </source>
</evidence>
<keyword evidence="3" id="KW-0472">Membrane</keyword>
<dbReference type="CDD" id="cd05829">
    <property type="entry name" value="Sortase_F"/>
    <property type="match status" value="1"/>
</dbReference>
<evidence type="ECO:0000256" key="2">
    <source>
        <dbReference type="SAM" id="MobiDB-lite"/>
    </source>
</evidence>
<name>A0ABS7QXW8_9ACTN</name>
<dbReference type="EMBL" id="JAINVZ010000011">
    <property type="protein sequence ID" value="MBY8886622.1"/>
    <property type="molecule type" value="Genomic_DNA"/>
</dbReference>
<dbReference type="InterPro" id="IPR023365">
    <property type="entry name" value="Sortase_dom-sf"/>
</dbReference>
<organism evidence="4 5">
    <name type="scientific">Streptantibioticus parmotrematis</name>
    <dbReference type="NCBI Taxonomy" id="2873249"/>
    <lineage>
        <taxon>Bacteria</taxon>
        <taxon>Bacillati</taxon>
        <taxon>Actinomycetota</taxon>
        <taxon>Actinomycetes</taxon>
        <taxon>Kitasatosporales</taxon>
        <taxon>Streptomycetaceae</taxon>
        <taxon>Streptantibioticus</taxon>
    </lineage>
</organism>
<dbReference type="InterPro" id="IPR042001">
    <property type="entry name" value="Sortase_F"/>
</dbReference>
<evidence type="ECO:0000313" key="5">
    <source>
        <dbReference type="Proteomes" id="UP001198565"/>
    </source>
</evidence>
<feature type="region of interest" description="Disordered" evidence="2">
    <location>
        <begin position="39"/>
        <end position="66"/>
    </location>
</feature>
<dbReference type="Gene3D" id="2.40.260.10">
    <property type="entry name" value="Sortase"/>
    <property type="match status" value="1"/>
</dbReference>
<dbReference type="Pfam" id="PF04203">
    <property type="entry name" value="Sortase"/>
    <property type="match status" value="1"/>
</dbReference>
<evidence type="ECO:0000313" key="4">
    <source>
        <dbReference type="EMBL" id="MBY8886622.1"/>
    </source>
</evidence>